<gene>
    <name evidence="1" type="ORF">BCR44DRAFT_1177817</name>
</gene>
<proteinExistence type="predicted"/>
<dbReference type="AlphaFoldDB" id="A0A1Y2HK06"/>
<dbReference type="Proteomes" id="UP000193411">
    <property type="component" value="Unassembled WGS sequence"/>
</dbReference>
<keyword evidence="2" id="KW-1185">Reference proteome</keyword>
<reference evidence="1 2" key="1">
    <citation type="submission" date="2016-07" db="EMBL/GenBank/DDBJ databases">
        <title>Pervasive Adenine N6-methylation of Active Genes in Fungi.</title>
        <authorList>
            <consortium name="DOE Joint Genome Institute"/>
            <person name="Mondo S.J."/>
            <person name="Dannebaum R.O."/>
            <person name="Kuo R.C."/>
            <person name="Labutti K."/>
            <person name="Haridas S."/>
            <person name="Kuo A."/>
            <person name="Salamov A."/>
            <person name="Ahrendt S.R."/>
            <person name="Lipzen A."/>
            <person name="Sullivan W."/>
            <person name="Andreopoulos W.B."/>
            <person name="Clum A."/>
            <person name="Lindquist E."/>
            <person name="Daum C."/>
            <person name="Ramamoorthy G.K."/>
            <person name="Gryganskyi A."/>
            <person name="Culley D."/>
            <person name="Magnuson J.K."/>
            <person name="James T.Y."/>
            <person name="O'Malley M.A."/>
            <person name="Stajich J.E."/>
            <person name="Spatafora J.W."/>
            <person name="Visel A."/>
            <person name="Grigoriev I.V."/>
        </authorList>
    </citation>
    <scope>NUCLEOTIDE SEQUENCE [LARGE SCALE GENOMIC DNA]</scope>
    <source>
        <strain evidence="1 2">PL171</strain>
    </source>
</reference>
<organism evidence="1 2">
    <name type="scientific">Catenaria anguillulae PL171</name>
    <dbReference type="NCBI Taxonomy" id="765915"/>
    <lineage>
        <taxon>Eukaryota</taxon>
        <taxon>Fungi</taxon>
        <taxon>Fungi incertae sedis</taxon>
        <taxon>Blastocladiomycota</taxon>
        <taxon>Blastocladiomycetes</taxon>
        <taxon>Blastocladiales</taxon>
        <taxon>Catenariaceae</taxon>
        <taxon>Catenaria</taxon>
    </lineage>
</organism>
<sequence>MLLSTATNSFISKSTSPSMLPATSTIARKRSASDCAHADGTSTRHMRTCMAVCRSYASTNRMTLPWIFWTTSTSTNQLGLPSCELGLLLDTVRCNDCAALACSCVPSQDLGAGLECWTKWIRRSGTATP</sequence>
<evidence type="ECO:0000313" key="2">
    <source>
        <dbReference type="Proteomes" id="UP000193411"/>
    </source>
</evidence>
<evidence type="ECO:0000313" key="1">
    <source>
        <dbReference type="EMBL" id="ORZ34181.1"/>
    </source>
</evidence>
<accession>A0A1Y2HK06</accession>
<dbReference type="EMBL" id="MCFL01000030">
    <property type="protein sequence ID" value="ORZ34181.1"/>
    <property type="molecule type" value="Genomic_DNA"/>
</dbReference>
<comment type="caution">
    <text evidence="1">The sequence shown here is derived from an EMBL/GenBank/DDBJ whole genome shotgun (WGS) entry which is preliminary data.</text>
</comment>
<name>A0A1Y2HK06_9FUNG</name>
<protein>
    <submittedName>
        <fullName evidence="1">Uncharacterized protein</fullName>
    </submittedName>
</protein>